<dbReference type="GO" id="GO:0006457">
    <property type="term" value="P:protein folding"/>
    <property type="evidence" value="ECO:0007669"/>
    <property type="project" value="InterPro"/>
</dbReference>
<evidence type="ECO:0000313" key="6">
    <source>
        <dbReference type="EnsemblMetazoa" id="ISCW019061-PA"/>
    </source>
</evidence>
<dbReference type="GO" id="GO:0005783">
    <property type="term" value="C:endoplasmic reticulum"/>
    <property type="evidence" value="ECO:0007669"/>
    <property type="project" value="UniProtKB-SubCell"/>
</dbReference>
<evidence type="ECO:0000256" key="4">
    <source>
        <dbReference type="RuleBase" id="RU362126"/>
    </source>
</evidence>
<dbReference type="PANTHER" id="PTHR11073">
    <property type="entry name" value="CALRETICULIN AND CALNEXIN"/>
    <property type="match status" value="1"/>
</dbReference>
<accession>B7PKL6</accession>
<dbReference type="VEuPathDB" id="VectorBase:ISCW019061"/>
<dbReference type="GO" id="GO:0051082">
    <property type="term" value="F:unfolded protein binding"/>
    <property type="evidence" value="ECO:0007669"/>
    <property type="project" value="InterPro"/>
</dbReference>
<dbReference type="AlphaFoldDB" id="B7PKL6"/>
<dbReference type="InParanoid" id="B7PKL6"/>
<dbReference type="GO" id="GO:0005509">
    <property type="term" value="F:calcium ion binding"/>
    <property type="evidence" value="ECO:0007669"/>
    <property type="project" value="InterPro"/>
</dbReference>
<keyword evidence="4" id="KW-0143">Chaperone</keyword>
<proteinExistence type="inferred from homology"/>
<dbReference type="EMBL" id="ABJB010644207">
    <property type="status" value="NOT_ANNOTATED_CDS"/>
    <property type="molecule type" value="Genomic_DNA"/>
</dbReference>
<dbReference type="InterPro" id="IPR013320">
    <property type="entry name" value="ConA-like_dom_sf"/>
</dbReference>
<dbReference type="PANTHER" id="PTHR11073:SF1">
    <property type="entry name" value="CALNEXIN 14D-RELATED"/>
    <property type="match status" value="1"/>
</dbReference>
<dbReference type="STRING" id="6945.B7PKL6"/>
<reference evidence="6" key="2">
    <citation type="submission" date="2020-05" db="UniProtKB">
        <authorList>
            <consortium name="EnsemblMetazoa"/>
        </authorList>
    </citation>
    <scope>IDENTIFICATION</scope>
    <source>
        <strain evidence="6">wikel</strain>
    </source>
</reference>
<dbReference type="PaxDb" id="6945-B7PKL6"/>
<dbReference type="InterPro" id="IPR001580">
    <property type="entry name" value="Calret/calnex"/>
</dbReference>
<evidence type="ECO:0000313" key="7">
    <source>
        <dbReference type="Proteomes" id="UP000001555"/>
    </source>
</evidence>
<evidence type="ECO:0000256" key="1">
    <source>
        <dbReference type="ARBA" id="ARBA00004240"/>
    </source>
</evidence>
<keyword evidence="7" id="KW-1185">Reference proteome</keyword>
<dbReference type="VEuPathDB" id="VectorBase:ISCI019061"/>
<dbReference type="SUPFAM" id="SSF49899">
    <property type="entry name" value="Concanavalin A-like lectins/glucanases"/>
    <property type="match status" value="1"/>
</dbReference>
<dbReference type="Proteomes" id="UP000001555">
    <property type="component" value="Unassembled WGS sequence"/>
</dbReference>
<reference evidence="5 7" key="1">
    <citation type="submission" date="2008-03" db="EMBL/GenBank/DDBJ databases">
        <title>Annotation of Ixodes scapularis.</title>
        <authorList>
            <consortium name="Ixodes scapularis Genome Project Consortium"/>
            <person name="Caler E."/>
            <person name="Hannick L.I."/>
            <person name="Bidwell S."/>
            <person name="Joardar V."/>
            <person name="Thiagarajan M."/>
            <person name="Amedeo P."/>
            <person name="Galinsky K.J."/>
            <person name="Schobel S."/>
            <person name="Inman J."/>
            <person name="Hostetler J."/>
            <person name="Miller J."/>
            <person name="Hammond M."/>
            <person name="Megy K."/>
            <person name="Lawson D."/>
            <person name="Kodira C."/>
            <person name="Sutton G."/>
            <person name="Meyer J."/>
            <person name="Hill C.A."/>
            <person name="Birren B."/>
            <person name="Nene V."/>
            <person name="Collins F."/>
            <person name="Alarcon-Chaidez F."/>
            <person name="Wikel S."/>
            <person name="Strausberg R."/>
        </authorList>
    </citation>
    <scope>NUCLEOTIDE SEQUENCE [LARGE SCALE GENOMIC DNA]</scope>
    <source>
        <strain evidence="7">Wikel</strain>
        <strain evidence="5">Wikel colony</strain>
    </source>
</reference>
<comment type="subcellular location">
    <subcellularLocation>
        <location evidence="1">Endoplasmic reticulum</location>
    </subcellularLocation>
</comment>
<dbReference type="EMBL" id="DS734673">
    <property type="protein sequence ID" value="EEC07138.1"/>
    <property type="molecule type" value="Genomic_DNA"/>
</dbReference>
<dbReference type="Gene3D" id="2.60.120.200">
    <property type="match status" value="2"/>
</dbReference>
<protein>
    <submittedName>
        <fullName evidence="5 6">Uncharacterized protein</fullName>
    </submittedName>
</protein>
<gene>
    <name evidence="5" type="ORF">IscW_ISCW019061</name>
</gene>
<name>B7PKL6_IXOSC</name>
<dbReference type="VEuPathDB" id="VectorBase:ISCP_026486"/>
<dbReference type="EnsemblMetazoa" id="ISCW019061-RA">
    <property type="protein sequence ID" value="ISCW019061-PA"/>
    <property type="gene ID" value="ISCW019061"/>
</dbReference>
<dbReference type="HOGENOM" id="CLU_2006414_0_0_1"/>
<comment type="similarity">
    <text evidence="2 4">Belongs to the calreticulin family.</text>
</comment>
<evidence type="ECO:0000256" key="2">
    <source>
        <dbReference type="ARBA" id="ARBA00010983"/>
    </source>
</evidence>
<dbReference type="Pfam" id="PF00262">
    <property type="entry name" value="Calreticulin"/>
    <property type="match status" value="1"/>
</dbReference>
<organism>
    <name type="scientific">Ixodes scapularis</name>
    <name type="common">Black-legged tick</name>
    <name type="synonym">Deer tick</name>
    <dbReference type="NCBI Taxonomy" id="6945"/>
    <lineage>
        <taxon>Eukaryota</taxon>
        <taxon>Metazoa</taxon>
        <taxon>Ecdysozoa</taxon>
        <taxon>Arthropoda</taxon>
        <taxon>Chelicerata</taxon>
        <taxon>Arachnida</taxon>
        <taxon>Acari</taxon>
        <taxon>Parasitiformes</taxon>
        <taxon>Ixodida</taxon>
        <taxon>Ixodoidea</taxon>
        <taxon>Ixodidae</taxon>
        <taxon>Ixodinae</taxon>
        <taxon>Ixodes</taxon>
    </lineage>
</organism>
<keyword evidence="3 4" id="KW-0256">Endoplasmic reticulum</keyword>
<evidence type="ECO:0000313" key="5">
    <source>
        <dbReference type="EMBL" id="EEC07138.1"/>
    </source>
</evidence>
<evidence type="ECO:0000256" key="3">
    <source>
        <dbReference type="ARBA" id="ARBA00022824"/>
    </source>
</evidence>
<dbReference type="OrthoDB" id="1938156at2759"/>
<sequence>MTRRATKDGTAHSVAKYDGKREAEAAAQNHLRGDLSLVLKTKARHHLIATNLDKPYVFEHKPFVLQDENGGLSHFDDTSTYIITFGPGQYGTNHKMHEIYRHRCPRDGSCKRHWKKYGGIFKFD</sequence>